<dbReference type="EMBL" id="JH767563">
    <property type="protein sequence ID" value="EON63379.1"/>
    <property type="molecule type" value="Genomic_DNA"/>
</dbReference>
<dbReference type="HOGENOM" id="CLU_1959455_0_0_1"/>
<organism evidence="1 2">
    <name type="scientific">Coniosporium apollinis (strain CBS 100218)</name>
    <name type="common">Rock-inhabiting black yeast</name>
    <dbReference type="NCBI Taxonomy" id="1168221"/>
    <lineage>
        <taxon>Eukaryota</taxon>
        <taxon>Fungi</taxon>
        <taxon>Dikarya</taxon>
        <taxon>Ascomycota</taxon>
        <taxon>Pezizomycotina</taxon>
        <taxon>Dothideomycetes</taxon>
        <taxon>Dothideomycetes incertae sedis</taxon>
        <taxon>Coniosporium</taxon>
    </lineage>
</organism>
<accession>R7YNI6</accession>
<reference evidence="2" key="1">
    <citation type="submission" date="2012-06" db="EMBL/GenBank/DDBJ databases">
        <title>The genome sequence of Coniosporium apollinis CBS 100218.</title>
        <authorList>
            <consortium name="The Broad Institute Genome Sequencing Platform"/>
            <person name="Cuomo C."/>
            <person name="Gorbushina A."/>
            <person name="Noack S."/>
            <person name="Walker B."/>
            <person name="Young S.K."/>
            <person name="Zeng Q."/>
            <person name="Gargeya S."/>
            <person name="Fitzgerald M."/>
            <person name="Haas B."/>
            <person name="Abouelleil A."/>
            <person name="Alvarado L."/>
            <person name="Arachchi H.M."/>
            <person name="Berlin A.M."/>
            <person name="Chapman S.B."/>
            <person name="Goldberg J."/>
            <person name="Griggs A."/>
            <person name="Gujja S."/>
            <person name="Hansen M."/>
            <person name="Howarth C."/>
            <person name="Imamovic A."/>
            <person name="Larimer J."/>
            <person name="McCowan C."/>
            <person name="Montmayeur A."/>
            <person name="Murphy C."/>
            <person name="Neiman D."/>
            <person name="Pearson M."/>
            <person name="Priest M."/>
            <person name="Roberts A."/>
            <person name="Saif S."/>
            <person name="Shea T."/>
            <person name="Sisk P."/>
            <person name="Sykes S."/>
            <person name="Wortman J."/>
            <person name="Nusbaum C."/>
            <person name="Birren B."/>
        </authorList>
    </citation>
    <scope>NUCLEOTIDE SEQUENCE [LARGE SCALE GENOMIC DNA]</scope>
    <source>
        <strain evidence="2">CBS 100218</strain>
    </source>
</reference>
<dbReference type="GeneID" id="19899917"/>
<name>R7YNI6_CONA1</name>
<keyword evidence="2" id="KW-1185">Reference proteome</keyword>
<evidence type="ECO:0000313" key="1">
    <source>
        <dbReference type="EMBL" id="EON63379.1"/>
    </source>
</evidence>
<dbReference type="RefSeq" id="XP_007778696.1">
    <property type="nucleotide sequence ID" value="XM_007780506.1"/>
</dbReference>
<dbReference type="OrthoDB" id="10316362at2759"/>
<protein>
    <submittedName>
        <fullName evidence="1">Uncharacterized protein</fullName>
    </submittedName>
</protein>
<dbReference type="AlphaFoldDB" id="R7YNI6"/>
<dbReference type="Proteomes" id="UP000016924">
    <property type="component" value="Unassembled WGS sequence"/>
</dbReference>
<gene>
    <name evidence="1" type="ORF">W97_02606</name>
</gene>
<proteinExistence type="predicted"/>
<evidence type="ECO:0000313" key="2">
    <source>
        <dbReference type="Proteomes" id="UP000016924"/>
    </source>
</evidence>
<sequence length="128" mass="14901">MYPQIVFIRDKMPVLIDRAKELQILSPHWVLSIGKEAKFISTLEDKLRATLPRLISQFGVEATKEAAPDWEWDWKRNCWRVVFRIPIREVEMDHEVVLLSACTYQTGFGWRVEEMTGGSRDQGVLPAK</sequence>